<dbReference type="InterPro" id="IPR001680">
    <property type="entry name" value="WD40_rpt"/>
</dbReference>
<feature type="repeat" description="WD" evidence="3">
    <location>
        <begin position="724"/>
        <end position="765"/>
    </location>
</feature>
<dbReference type="Pfam" id="PF00400">
    <property type="entry name" value="WD40"/>
    <property type="match status" value="12"/>
</dbReference>
<proteinExistence type="predicted"/>
<feature type="repeat" description="WD" evidence="3">
    <location>
        <begin position="384"/>
        <end position="418"/>
    </location>
</feature>
<feature type="repeat" description="WD" evidence="3">
    <location>
        <begin position="900"/>
        <end position="925"/>
    </location>
</feature>
<feature type="repeat" description="WD" evidence="3">
    <location>
        <begin position="809"/>
        <end position="850"/>
    </location>
</feature>
<evidence type="ECO:0000256" key="3">
    <source>
        <dbReference type="PROSITE-ProRule" id="PRU00221"/>
    </source>
</evidence>
<dbReference type="PROSITE" id="PS00678">
    <property type="entry name" value="WD_REPEATS_1"/>
    <property type="match status" value="6"/>
</dbReference>
<accession>M5C1B5</accession>
<name>M5C1B5_THACB</name>
<feature type="repeat" description="WD" evidence="3">
    <location>
        <begin position="852"/>
        <end position="893"/>
    </location>
</feature>
<evidence type="ECO:0000256" key="2">
    <source>
        <dbReference type="ARBA" id="ARBA00022737"/>
    </source>
</evidence>
<dbReference type="PROSITE" id="PS50082">
    <property type="entry name" value="WD_REPEATS_2"/>
    <property type="match status" value="12"/>
</dbReference>
<gene>
    <name evidence="4" type="ORF">BN14_07330</name>
</gene>
<dbReference type="PANTHER" id="PTHR19879:SF9">
    <property type="entry name" value="TRANSCRIPTION INITIATION FACTOR TFIID SUBUNIT 5"/>
    <property type="match status" value="1"/>
</dbReference>
<dbReference type="PANTHER" id="PTHR19879">
    <property type="entry name" value="TRANSCRIPTION INITIATION FACTOR TFIID"/>
    <property type="match status" value="1"/>
</dbReference>
<comment type="caution">
    <text evidence="4">The sequence shown here is derived from an EMBL/GenBank/DDBJ whole genome shotgun (WGS) entry which is preliminary data.</text>
</comment>
<feature type="repeat" description="WD" evidence="3">
    <location>
        <begin position="595"/>
        <end position="635"/>
    </location>
</feature>
<sequence length="1008" mass="109973">MFSRSRSSGFPSLLVSRCWSYSYLYIYLTLLRPALGQVDEVEEVCQVLWTTVCMREPISIKTLSKMLAMESNIVLDGVGQLQSVLHHSKATGMVSTFHASFPDFMFSKDRASRFYCDQVTHDHNLARSCFDLMQKELRFNICGIKTSHYLDKDIPDLKGRLEDCVSSELFYACRYWADHLHTTSVSDETTSLLGGFLYEHLLLWIEVINLKGWISSAADAMLQALKWLTVSGTITLRDVTLTERQDSAPANVSSSPDLAKLERATRDAQAFVTSFAASPVSHSTPHLYLSSLPTSSKHSELFGHHRNRFRGLPGELTNTRQKAKSGIGALAVWTPGYNVTSLAISPDGARLASGTHGGTIRIWDARLGVVILDLIGGHSISTSIETIAFSSSGASLASGAYDGGICIWNVATAGVLNQTIKHHTDSINAIAFHPNSRILASASDDGSVCLWDLHDRQQPSLRFQFDDNSHWDVSFSPDGLQLASAGYGQSIHIRSTETGELMADPLRGHEPIKRVRYTPDGLRIVSYSQDKTVRVWSSHDGTLLAGPFHLDMDTNSPNAISLSPDPQGSLLACAMSDATIQVISTNTGQLVSGPFSGHTSTINSVHFLPTGNLVSASADGTVRIWEVNRGATQPAIAHQGHTMAIMSVTVSPDGTQVVSSSDDRSICVWDATSGVLLRQIPQAHDDYISSVSFCSDGIRFASGSDDRNIRIWSAHGDEPTGDTLTGHKDSVQAVRFSSNRNQLVSGSGDRTIRIWDLRSDEVSSRCLLGHTDWVRSVAFSPDDTWVVSGSDDCKVGLWDARDSVLIWMGSTHTNEVNSVMFSPDGAFIASGSQDGIILFWNASTGAVIGEPLVGQSLQVQSLTFSPDGNTLASGSTHHMISVWDVNTRALKHSFEAYSGVYSVAFSPDGRHVISGEKDGSIRKWDTSVSSGSTDGEAASWVARKDGWVTDQKSRLLVWLPHDLRGRMFLDPRNVLTIIDGQTIAPEMPNLDDYHFGDTWKECYTGATP</sequence>
<feature type="repeat" description="WD" evidence="3">
    <location>
        <begin position="767"/>
        <end position="799"/>
    </location>
</feature>
<keyword evidence="2" id="KW-0677">Repeat</keyword>
<organism evidence="4 5">
    <name type="scientific">Thanatephorus cucumeris (strain AG1-IB / isolate 7/3/14)</name>
    <name type="common">Lettuce bottom rot fungus</name>
    <name type="synonym">Rhizoctonia solani</name>
    <dbReference type="NCBI Taxonomy" id="1108050"/>
    <lineage>
        <taxon>Eukaryota</taxon>
        <taxon>Fungi</taxon>
        <taxon>Dikarya</taxon>
        <taxon>Basidiomycota</taxon>
        <taxon>Agaricomycotina</taxon>
        <taxon>Agaricomycetes</taxon>
        <taxon>Cantharellales</taxon>
        <taxon>Ceratobasidiaceae</taxon>
        <taxon>Rhizoctonia</taxon>
        <taxon>Rhizoctonia solani AG-1</taxon>
    </lineage>
</organism>
<dbReference type="InterPro" id="IPR015943">
    <property type="entry name" value="WD40/YVTN_repeat-like_dom_sf"/>
</dbReference>
<dbReference type="InterPro" id="IPR019775">
    <property type="entry name" value="WD40_repeat_CS"/>
</dbReference>
<dbReference type="SMART" id="SM00320">
    <property type="entry name" value="WD40"/>
    <property type="match status" value="14"/>
</dbReference>
<feature type="repeat" description="WD" evidence="3">
    <location>
        <begin position="638"/>
        <end position="679"/>
    </location>
</feature>
<dbReference type="InterPro" id="IPR020472">
    <property type="entry name" value="WD40_PAC1"/>
</dbReference>
<dbReference type="PROSITE" id="PS50294">
    <property type="entry name" value="WD_REPEATS_REGION"/>
    <property type="match status" value="10"/>
</dbReference>
<feature type="repeat" description="WD" evidence="3">
    <location>
        <begin position="512"/>
        <end position="546"/>
    </location>
</feature>
<dbReference type="Proteomes" id="UP000012065">
    <property type="component" value="Unassembled WGS sequence"/>
</dbReference>
<feature type="repeat" description="WD" evidence="3">
    <location>
        <begin position="681"/>
        <end position="713"/>
    </location>
</feature>
<dbReference type="SUPFAM" id="SSF50978">
    <property type="entry name" value="WD40 repeat-like"/>
    <property type="match status" value="2"/>
</dbReference>
<dbReference type="Gene3D" id="2.130.10.10">
    <property type="entry name" value="YVTN repeat-like/Quinoprotein amine dehydrogenase"/>
    <property type="match status" value="5"/>
</dbReference>
<dbReference type="AlphaFoldDB" id="M5C1B5"/>
<dbReference type="InterPro" id="IPR011047">
    <property type="entry name" value="Quinoprotein_ADH-like_sf"/>
</dbReference>
<dbReference type="CDD" id="cd00200">
    <property type="entry name" value="WD40"/>
    <property type="match status" value="2"/>
</dbReference>
<feature type="repeat" description="WD" evidence="3">
    <location>
        <begin position="420"/>
        <end position="461"/>
    </location>
</feature>
<dbReference type="HOGENOM" id="CLU_000288_6_3_1"/>
<dbReference type="SUPFAM" id="SSF50998">
    <property type="entry name" value="Quinoprotein alcohol dehydrogenase-like"/>
    <property type="match status" value="1"/>
</dbReference>
<evidence type="ECO:0000313" key="5">
    <source>
        <dbReference type="Proteomes" id="UP000012065"/>
    </source>
</evidence>
<dbReference type="InterPro" id="IPR036322">
    <property type="entry name" value="WD40_repeat_dom_sf"/>
</dbReference>
<protein>
    <submittedName>
        <fullName evidence="4">Uncharacterized protein</fullName>
    </submittedName>
</protein>
<evidence type="ECO:0000256" key="1">
    <source>
        <dbReference type="ARBA" id="ARBA00022574"/>
    </source>
</evidence>
<reference evidence="4 5" key="1">
    <citation type="journal article" date="2013" name="J. Biotechnol.">
        <title>Establishment and interpretation of the genome sequence of the phytopathogenic fungus Rhizoctonia solani AG1-IB isolate 7/3/14.</title>
        <authorList>
            <person name="Wibberg D.W."/>
            <person name="Jelonek L.J."/>
            <person name="Rupp O.R."/>
            <person name="Hennig M.H."/>
            <person name="Eikmeyer F.E."/>
            <person name="Goesmann A.G."/>
            <person name="Hartmann A.H."/>
            <person name="Borriss R.B."/>
            <person name="Grosch R.G."/>
            <person name="Puehler A.P."/>
            <person name="Schlueter A.S."/>
        </authorList>
    </citation>
    <scope>NUCLEOTIDE SEQUENCE [LARGE SCALE GENOMIC DNA]</scope>
    <source>
        <strain evidence="5">AG1-IB / isolate 7/3/14</strain>
    </source>
</reference>
<evidence type="ECO:0000313" key="4">
    <source>
        <dbReference type="EMBL" id="CCO33256.1"/>
    </source>
</evidence>
<keyword evidence="1 3" id="KW-0853">WD repeat</keyword>
<dbReference type="PRINTS" id="PR00320">
    <property type="entry name" value="GPROTEINBRPT"/>
</dbReference>
<dbReference type="EMBL" id="CAOJ01011212">
    <property type="protein sequence ID" value="CCO33256.1"/>
    <property type="molecule type" value="Genomic_DNA"/>
</dbReference>
<feature type="repeat" description="WD" evidence="3">
    <location>
        <begin position="339"/>
        <end position="364"/>
    </location>
</feature>